<dbReference type="Pfam" id="PF02518">
    <property type="entry name" value="HATPase_c"/>
    <property type="match status" value="1"/>
</dbReference>
<dbReference type="SMART" id="SM00304">
    <property type="entry name" value="HAMP"/>
    <property type="match status" value="1"/>
</dbReference>
<keyword evidence="13" id="KW-0408">Iron</keyword>
<comment type="subcellular location">
    <subcellularLocation>
        <location evidence="4">Cytoplasm</location>
    </subcellularLocation>
    <subcellularLocation>
        <location evidence="3">Membrane</location>
    </subcellularLocation>
</comment>
<comment type="cofactor">
    <cofactor evidence="2">
        <name>[4Fe-4S] cluster</name>
        <dbReference type="ChEBI" id="CHEBI:49883"/>
    </cofactor>
</comment>
<dbReference type="InterPro" id="IPR003660">
    <property type="entry name" value="HAMP_dom"/>
</dbReference>
<dbReference type="SUPFAM" id="SSF55874">
    <property type="entry name" value="ATPase domain of HSP90 chaperone/DNA topoisomerase II/histidine kinase"/>
    <property type="match status" value="1"/>
</dbReference>
<keyword evidence="11" id="KW-0479">Metal-binding</keyword>
<dbReference type="GO" id="GO:0046872">
    <property type="term" value="F:metal ion binding"/>
    <property type="evidence" value="ECO:0007669"/>
    <property type="project" value="UniProtKB-KW"/>
</dbReference>
<dbReference type="InterPro" id="IPR036890">
    <property type="entry name" value="HATPase_C_sf"/>
</dbReference>
<evidence type="ECO:0000256" key="15">
    <source>
        <dbReference type="ARBA" id="ARBA00023014"/>
    </source>
</evidence>
<keyword evidence="10" id="KW-0808">Transferase</keyword>
<evidence type="ECO:0000256" key="9">
    <source>
        <dbReference type="ARBA" id="ARBA00022553"/>
    </source>
</evidence>
<evidence type="ECO:0000256" key="10">
    <source>
        <dbReference type="ARBA" id="ARBA00022679"/>
    </source>
</evidence>
<evidence type="ECO:0000256" key="7">
    <source>
        <dbReference type="ARBA" id="ARBA00022485"/>
    </source>
</evidence>
<dbReference type="Pfam" id="PF07730">
    <property type="entry name" value="HisKA_3"/>
    <property type="match status" value="1"/>
</dbReference>
<evidence type="ECO:0000256" key="1">
    <source>
        <dbReference type="ARBA" id="ARBA00000085"/>
    </source>
</evidence>
<dbReference type="InterPro" id="IPR005467">
    <property type="entry name" value="His_kinase_dom"/>
</dbReference>
<evidence type="ECO:0000259" key="21">
    <source>
        <dbReference type="PROSITE" id="PS50885"/>
    </source>
</evidence>
<dbReference type="GO" id="GO:0005737">
    <property type="term" value="C:cytoplasm"/>
    <property type="evidence" value="ECO:0007669"/>
    <property type="project" value="UniProtKB-SubCell"/>
</dbReference>
<keyword evidence="7" id="KW-0004">4Fe-4S</keyword>
<keyword evidence="23" id="KW-1185">Reference proteome</keyword>
<dbReference type="InterPro" id="IPR011712">
    <property type="entry name" value="Sig_transdc_His_kin_sub3_dim/P"/>
</dbReference>
<comment type="function">
    <text evidence="16">Member of the two-component regulatory system NreB/NreC involved in the control of dissimilatory nitrate/nitrite reduction in response to oxygen. NreB functions as a direct oxygen sensor histidine kinase which is autophosphorylated, in the absence of oxygen, probably at the conserved histidine residue, and transfers its phosphate group probably to a conserved aspartate residue of NreC. NreB/NreC activates the expression of the nitrate (narGHJI) and nitrite (nir) reductase operons, as well as the putative nitrate transporter gene narT.</text>
</comment>
<keyword evidence="15" id="KW-0411">Iron-sulfur</keyword>
<dbReference type="InterPro" id="IPR050482">
    <property type="entry name" value="Sensor_HK_TwoCompSys"/>
</dbReference>
<dbReference type="CDD" id="cd16917">
    <property type="entry name" value="HATPase_UhpB-NarQ-NarX-like"/>
    <property type="match status" value="1"/>
</dbReference>
<evidence type="ECO:0000256" key="13">
    <source>
        <dbReference type="ARBA" id="ARBA00023004"/>
    </source>
</evidence>
<dbReference type="RefSeq" id="WP_220195927.1">
    <property type="nucleotide sequence ID" value="NZ_BNJF01000002.1"/>
</dbReference>
<evidence type="ECO:0000313" key="22">
    <source>
        <dbReference type="EMBL" id="GHO46556.1"/>
    </source>
</evidence>
<dbReference type="EC" id="2.7.13.3" evidence="5"/>
<feature type="coiled-coil region" evidence="18">
    <location>
        <begin position="263"/>
        <end position="297"/>
    </location>
</feature>
<protein>
    <recommendedName>
        <fullName evidence="6">Oxygen sensor histidine kinase NreB</fullName>
        <ecNumber evidence="5">2.7.13.3</ecNumber>
    </recommendedName>
    <alternativeName>
        <fullName evidence="17">Nitrogen regulation protein B</fullName>
    </alternativeName>
</protein>
<dbReference type="Proteomes" id="UP000612362">
    <property type="component" value="Unassembled WGS sequence"/>
</dbReference>
<sequence>MTTASFPVTLFKRFHRLQWKLTISYLLTSVIVLCLMEMLVLFISMILFVSNDHATLVKRTQLLARIVTSSQAPASSRQQQLQAAWALCQESDSTFRGYIATVDASGKVVSVAGDYNTVLGQDLLPDLPVTIQHNVQDVLSPSSISTSNAMRTLSDQDRVYIVAPLSGSLSGHEALVIQAQYMRTNLTTGLNILLFFGVSALVFFFGAGVVGLAFGVVTARGLVKRLQRIVTAVDGWSQGDFSTFVRDRSNDELGQLARRLNYMAQQLQRLLRTRQDLATLQERNRLARDLHDSVKQQVFAASLQVSTARALVERDTSVAKTHLASVERLVRQAQRELTTLIHELRPVALEGRSLAEAVRTYVNTWQEQTSVSVVLELSGDEEPSPALEDALFRIVQEGLANVARHSQATEVTLCLDCNTTVTFSLRDNGKGFAVRERDSLGIGLSSMRERIQVLGGDIEIQSEIGKGTTIIVQCDHTASY</sequence>
<dbReference type="GO" id="GO:0000155">
    <property type="term" value="F:phosphorelay sensor kinase activity"/>
    <property type="evidence" value="ECO:0007669"/>
    <property type="project" value="InterPro"/>
</dbReference>
<name>A0A8J3MU43_9CHLR</name>
<dbReference type="Pfam" id="PF00672">
    <property type="entry name" value="HAMP"/>
    <property type="match status" value="1"/>
</dbReference>
<comment type="caution">
    <text evidence="22">The sequence shown here is derived from an EMBL/GenBank/DDBJ whole genome shotgun (WGS) entry which is preliminary data.</text>
</comment>
<dbReference type="InterPro" id="IPR003594">
    <property type="entry name" value="HATPase_dom"/>
</dbReference>
<keyword evidence="19" id="KW-0812">Transmembrane</keyword>
<dbReference type="AlphaFoldDB" id="A0A8J3MU43"/>
<evidence type="ECO:0000259" key="20">
    <source>
        <dbReference type="PROSITE" id="PS50109"/>
    </source>
</evidence>
<evidence type="ECO:0000256" key="5">
    <source>
        <dbReference type="ARBA" id="ARBA00012438"/>
    </source>
</evidence>
<evidence type="ECO:0000256" key="4">
    <source>
        <dbReference type="ARBA" id="ARBA00004496"/>
    </source>
</evidence>
<dbReference type="PROSITE" id="PS50885">
    <property type="entry name" value="HAMP"/>
    <property type="match status" value="1"/>
</dbReference>
<dbReference type="SMART" id="SM00387">
    <property type="entry name" value="HATPase_c"/>
    <property type="match status" value="1"/>
</dbReference>
<gene>
    <name evidence="22" type="ORF">KSX_47190</name>
</gene>
<evidence type="ECO:0000256" key="8">
    <source>
        <dbReference type="ARBA" id="ARBA00022490"/>
    </source>
</evidence>
<keyword evidence="12" id="KW-0418">Kinase</keyword>
<feature type="transmembrane region" description="Helical" evidence="19">
    <location>
        <begin position="192"/>
        <end position="217"/>
    </location>
</feature>
<dbReference type="InterPro" id="IPR004358">
    <property type="entry name" value="Sig_transdc_His_kin-like_C"/>
</dbReference>
<dbReference type="Gene3D" id="3.30.565.10">
    <property type="entry name" value="Histidine kinase-like ATPase, C-terminal domain"/>
    <property type="match status" value="1"/>
</dbReference>
<evidence type="ECO:0000256" key="2">
    <source>
        <dbReference type="ARBA" id="ARBA00001966"/>
    </source>
</evidence>
<evidence type="ECO:0000256" key="12">
    <source>
        <dbReference type="ARBA" id="ARBA00022777"/>
    </source>
</evidence>
<dbReference type="PRINTS" id="PR00344">
    <property type="entry name" value="BCTRLSENSOR"/>
</dbReference>
<feature type="transmembrane region" description="Helical" evidence="19">
    <location>
        <begin position="23"/>
        <end position="49"/>
    </location>
</feature>
<accession>A0A8J3MU43</accession>
<keyword evidence="18" id="KW-0175">Coiled coil</keyword>
<evidence type="ECO:0000313" key="23">
    <source>
        <dbReference type="Proteomes" id="UP000612362"/>
    </source>
</evidence>
<keyword evidence="8" id="KW-0963">Cytoplasm</keyword>
<keyword evidence="19" id="KW-0472">Membrane</keyword>
<keyword evidence="9" id="KW-0597">Phosphoprotein</keyword>
<feature type="domain" description="HAMP" evidence="21">
    <location>
        <begin position="220"/>
        <end position="272"/>
    </location>
</feature>
<reference evidence="22" key="1">
    <citation type="submission" date="2020-10" db="EMBL/GenBank/DDBJ databases">
        <title>Taxonomic study of unclassified bacteria belonging to the class Ktedonobacteria.</title>
        <authorList>
            <person name="Yabe S."/>
            <person name="Wang C.M."/>
            <person name="Zheng Y."/>
            <person name="Sakai Y."/>
            <person name="Cavaletti L."/>
            <person name="Monciardini P."/>
            <person name="Donadio S."/>
        </authorList>
    </citation>
    <scope>NUCLEOTIDE SEQUENCE</scope>
    <source>
        <strain evidence="22">SOSP1-1</strain>
    </source>
</reference>
<keyword evidence="19" id="KW-1133">Transmembrane helix</keyword>
<dbReference type="Gene3D" id="6.10.340.10">
    <property type="match status" value="1"/>
</dbReference>
<dbReference type="CDD" id="cd06225">
    <property type="entry name" value="HAMP"/>
    <property type="match status" value="1"/>
</dbReference>
<dbReference type="SUPFAM" id="SSF158472">
    <property type="entry name" value="HAMP domain-like"/>
    <property type="match status" value="1"/>
</dbReference>
<evidence type="ECO:0000256" key="3">
    <source>
        <dbReference type="ARBA" id="ARBA00004370"/>
    </source>
</evidence>
<dbReference type="GO" id="GO:0051539">
    <property type="term" value="F:4 iron, 4 sulfur cluster binding"/>
    <property type="evidence" value="ECO:0007669"/>
    <property type="project" value="UniProtKB-KW"/>
</dbReference>
<organism evidence="22 23">
    <name type="scientific">Ktedonospora formicarum</name>
    <dbReference type="NCBI Taxonomy" id="2778364"/>
    <lineage>
        <taxon>Bacteria</taxon>
        <taxon>Bacillati</taxon>
        <taxon>Chloroflexota</taxon>
        <taxon>Ktedonobacteria</taxon>
        <taxon>Ktedonobacterales</taxon>
        <taxon>Ktedonobacteraceae</taxon>
        <taxon>Ktedonospora</taxon>
    </lineage>
</organism>
<evidence type="ECO:0000256" key="17">
    <source>
        <dbReference type="ARBA" id="ARBA00030800"/>
    </source>
</evidence>
<proteinExistence type="predicted"/>
<dbReference type="GO" id="GO:0016020">
    <property type="term" value="C:membrane"/>
    <property type="evidence" value="ECO:0007669"/>
    <property type="project" value="UniProtKB-SubCell"/>
</dbReference>
<evidence type="ECO:0000256" key="16">
    <source>
        <dbReference type="ARBA" id="ARBA00024827"/>
    </source>
</evidence>
<keyword evidence="14" id="KW-0902">Two-component regulatory system</keyword>
<dbReference type="EMBL" id="BNJF01000002">
    <property type="protein sequence ID" value="GHO46556.1"/>
    <property type="molecule type" value="Genomic_DNA"/>
</dbReference>
<feature type="domain" description="Histidine kinase" evidence="20">
    <location>
        <begin position="285"/>
        <end position="478"/>
    </location>
</feature>
<evidence type="ECO:0000256" key="6">
    <source>
        <dbReference type="ARBA" id="ARBA00017322"/>
    </source>
</evidence>
<evidence type="ECO:0000256" key="14">
    <source>
        <dbReference type="ARBA" id="ARBA00023012"/>
    </source>
</evidence>
<dbReference type="PANTHER" id="PTHR24421">
    <property type="entry name" value="NITRATE/NITRITE SENSOR PROTEIN NARX-RELATED"/>
    <property type="match status" value="1"/>
</dbReference>
<dbReference type="PROSITE" id="PS50109">
    <property type="entry name" value="HIS_KIN"/>
    <property type="match status" value="1"/>
</dbReference>
<dbReference type="Gene3D" id="1.20.5.1930">
    <property type="match status" value="1"/>
</dbReference>
<evidence type="ECO:0000256" key="18">
    <source>
        <dbReference type="SAM" id="Coils"/>
    </source>
</evidence>
<comment type="catalytic activity">
    <reaction evidence="1">
        <text>ATP + protein L-histidine = ADP + protein N-phospho-L-histidine.</text>
        <dbReference type="EC" id="2.7.13.3"/>
    </reaction>
</comment>
<evidence type="ECO:0000256" key="19">
    <source>
        <dbReference type="SAM" id="Phobius"/>
    </source>
</evidence>
<evidence type="ECO:0000256" key="11">
    <source>
        <dbReference type="ARBA" id="ARBA00022723"/>
    </source>
</evidence>
<dbReference type="GO" id="GO:0046983">
    <property type="term" value="F:protein dimerization activity"/>
    <property type="evidence" value="ECO:0007669"/>
    <property type="project" value="InterPro"/>
</dbReference>